<dbReference type="Proteomes" id="UP000699042">
    <property type="component" value="Unassembled WGS sequence"/>
</dbReference>
<evidence type="ECO:0000313" key="2">
    <source>
        <dbReference type="Proteomes" id="UP000699042"/>
    </source>
</evidence>
<protein>
    <submittedName>
        <fullName evidence="1">Uncharacterized protein</fullName>
    </submittedName>
</protein>
<dbReference type="EMBL" id="JAESDN010000008">
    <property type="protein sequence ID" value="KAG7046512.1"/>
    <property type="molecule type" value="Genomic_DNA"/>
</dbReference>
<comment type="caution">
    <text evidence="1">The sequence shown here is derived from an EMBL/GenBank/DDBJ whole genome shotgun (WGS) entry which is preliminary data.</text>
</comment>
<sequence length="34" mass="4042">MALGRWHGARIMPKGNRNSFRLLDPLKKHIRQRS</sequence>
<reference evidence="1" key="1">
    <citation type="submission" date="2021-05" db="EMBL/GenBank/DDBJ databases">
        <title>Comparative genomics of three Colletotrichum scovillei strains and genetic complementation revealed genes involved fungal growth and virulence on chili pepper.</title>
        <authorList>
            <person name="Hsieh D.-K."/>
            <person name="Chuang S.-C."/>
            <person name="Chen C.-Y."/>
            <person name="Chao Y.-T."/>
            <person name="Lu M.-Y.J."/>
            <person name="Lee M.-H."/>
            <person name="Shih M.-C."/>
        </authorList>
    </citation>
    <scope>NUCLEOTIDE SEQUENCE</scope>
    <source>
        <strain evidence="1">Coll-153</strain>
    </source>
</reference>
<dbReference type="AlphaFoldDB" id="A0A9P7R0B7"/>
<organism evidence="1 2">
    <name type="scientific">Colletotrichum scovillei</name>
    <dbReference type="NCBI Taxonomy" id="1209932"/>
    <lineage>
        <taxon>Eukaryota</taxon>
        <taxon>Fungi</taxon>
        <taxon>Dikarya</taxon>
        <taxon>Ascomycota</taxon>
        <taxon>Pezizomycotina</taxon>
        <taxon>Sordariomycetes</taxon>
        <taxon>Hypocreomycetidae</taxon>
        <taxon>Glomerellales</taxon>
        <taxon>Glomerellaceae</taxon>
        <taxon>Colletotrichum</taxon>
        <taxon>Colletotrichum acutatum species complex</taxon>
    </lineage>
</organism>
<name>A0A9P7R0B7_9PEZI</name>
<keyword evidence="2" id="KW-1185">Reference proteome</keyword>
<proteinExistence type="predicted"/>
<evidence type="ECO:0000313" key="1">
    <source>
        <dbReference type="EMBL" id="KAG7046512.1"/>
    </source>
</evidence>
<accession>A0A9P7R0B7</accession>
<gene>
    <name evidence="1" type="ORF">JMJ77_014741</name>
</gene>